<dbReference type="RefSeq" id="WP_264287819.1">
    <property type="nucleotide sequence ID" value="NZ_JAOZEV010000012.1"/>
</dbReference>
<dbReference type="GO" id="GO:0071949">
    <property type="term" value="F:FAD binding"/>
    <property type="evidence" value="ECO:0007669"/>
    <property type="project" value="InterPro"/>
</dbReference>
<dbReference type="Gene3D" id="3.30.465.10">
    <property type="match status" value="1"/>
</dbReference>
<protein>
    <submittedName>
        <fullName evidence="7">FAD-binding oxidoreductase</fullName>
    </submittedName>
</protein>
<gene>
    <name evidence="7" type="ORF">OIU80_15085</name>
</gene>
<dbReference type="PANTHER" id="PTHR42973:SF39">
    <property type="entry name" value="FAD-BINDING PCMH-TYPE DOMAIN-CONTAINING PROTEIN"/>
    <property type="match status" value="1"/>
</dbReference>
<dbReference type="Gene3D" id="3.40.462.20">
    <property type="match status" value="1"/>
</dbReference>
<keyword evidence="8" id="KW-1185">Reference proteome</keyword>
<dbReference type="SUPFAM" id="SSF56176">
    <property type="entry name" value="FAD-binding/transporter-associated domain-like"/>
    <property type="match status" value="1"/>
</dbReference>
<comment type="cofactor">
    <cofactor evidence="1">
        <name>FAD</name>
        <dbReference type="ChEBI" id="CHEBI:57692"/>
    </cofactor>
</comment>
<reference evidence="7" key="1">
    <citation type="submission" date="2022-10" db="EMBL/GenBank/DDBJ databases">
        <title>Two novel species of Flavobacterium.</title>
        <authorList>
            <person name="Liu Q."/>
            <person name="Xin Y.-H."/>
        </authorList>
    </citation>
    <scope>NUCLEOTIDE SEQUENCE</scope>
    <source>
        <strain evidence="7">LS1R47</strain>
    </source>
</reference>
<keyword evidence="4" id="KW-0274">FAD</keyword>
<dbReference type="GO" id="GO:0016491">
    <property type="term" value="F:oxidoreductase activity"/>
    <property type="evidence" value="ECO:0007669"/>
    <property type="project" value="UniProtKB-KW"/>
</dbReference>
<evidence type="ECO:0000256" key="1">
    <source>
        <dbReference type="ARBA" id="ARBA00001974"/>
    </source>
</evidence>
<comment type="caution">
    <text evidence="7">The sequence shown here is derived from an EMBL/GenBank/DDBJ whole genome shotgun (WGS) entry which is preliminary data.</text>
</comment>
<proteinExistence type="inferred from homology"/>
<evidence type="ECO:0000256" key="3">
    <source>
        <dbReference type="ARBA" id="ARBA00022630"/>
    </source>
</evidence>
<dbReference type="InterPro" id="IPR016166">
    <property type="entry name" value="FAD-bd_PCMH"/>
</dbReference>
<evidence type="ECO:0000256" key="2">
    <source>
        <dbReference type="ARBA" id="ARBA00005466"/>
    </source>
</evidence>
<evidence type="ECO:0000313" key="7">
    <source>
        <dbReference type="EMBL" id="MCV9933608.1"/>
    </source>
</evidence>
<accession>A0A9X2ZSK3</accession>
<dbReference type="InterPro" id="IPR016169">
    <property type="entry name" value="FAD-bd_PCMH_sub2"/>
</dbReference>
<evidence type="ECO:0000256" key="4">
    <source>
        <dbReference type="ARBA" id="ARBA00022827"/>
    </source>
</evidence>
<dbReference type="EMBL" id="JAOZEV010000012">
    <property type="protein sequence ID" value="MCV9933608.1"/>
    <property type="molecule type" value="Genomic_DNA"/>
</dbReference>
<dbReference type="InterPro" id="IPR036318">
    <property type="entry name" value="FAD-bd_PCMH-like_sf"/>
</dbReference>
<dbReference type="Proteomes" id="UP001151133">
    <property type="component" value="Unassembled WGS sequence"/>
</dbReference>
<dbReference type="PANTHER" id="PTHR42973">
    <property type="entry name" value="BINDING OXIDOREDUCTASE, PUTATIVE (AFU_ORTHOLOGUE AFUA_1G17690)-RELATED"/>
    <property type="match status" value="1"/>
</dbReference>
<dbReference type="InterPro" id="IPR006094">
    <property type="entry name" value="Oxid_FAD_bind_N"/>
</dbReference>
<evidence type="ECO:0000313" key="8">
    <source>
        <dbReference type="Proteomes" id="UP001151133"/>
    </source>
</evidence>
<keyword evidence="5" id="KW-0560">Oxidoreductase</keyword>
<keyword evidence="3" id="KW-0285">Flavoprotein</keyword>
<name>A0A9X2ZSK3_9FLAO</name>
<sequence length="879" mass="99166">MKNTLITVIDKKAPGYQDARKISNLLLLNNNKLSPDKIAYCETSDDVIYVLNYCQQNKKSFRIRSGGHHHEGACTGDNVIVVDISRMDKMVINKATSTIIIPSGAKLENVYAKLNEQELLIPGGGCDSVTIGGLAQGGGWGPYSRLYGMTCDSLVSAQIIIADDESGFKKVEINATNDYKDLFNALKGSGGGNFGVVTSFTFKTQSLIGLKKESFDIKISNGREPEKRLEQWFKNASKAINPITSFVRVYPDTDELKDPIRLYISGIIVVKKNDTDQAIKKQIATIIDKDFPTKDINLIRNTPSSNDKNNKKKLSSLENSFSSHLAIYDAIKVQKDTPAIAAPTSTCDAPHPHKISSFFPKKGIDYASLATAIFEYMNKNKSFGSKANTYLSLHGMGGKIKDGDNFFYYKDRDFMFQIQAWWSNPTDPDNDKYLTWVENLRLDLSKKGFTEGCFVNFPDYNCIRKSPKSEKYNAENDGERIELLIQFYGKRYLGDLLQVKQKYDRNNSFLHEMSLKSGLKGNFFSSELKLQNNGWIGGFEESNPEFKYPKPNLTSLPILDNMANIDKLQRQMKAEWPEFSWITILGVQKSRCFQMFATNISRIGYTAEGRVYSIICPQQGAYLKSVGINLNVEVTVTGQRGWVNEDSREMAADLGVVGKIWFSPDNNANPFIKFLLNELDKTKFPFSKATAIQVNTSRVGDAKGIYFPLLRGETDRFKSPDFAKHENVAFTVANLDVQINDITLTKDPIVDKFNTIILGIFNILSANMLKKTNVLSWNIWFNKPSVVDQEEWRKHAEYWRHSLDVNHCSPDGDGTDAKYFDGKPLQISKLEILIELYKLYKEVIKPNYVALGIKNVSKLNEIAEPLNQEIKAIKAIQKQ</sequence>
<dbReference type="Pfam" id="PF01565">
    <property type="entry name" value="FAD_binding_4"/>
    <property type="match status" value="1"/>
</dbReference>
<comment type="similarity">
    <text evidence="2">Belongs to the oxygen-dependent FAD-linked oxidoreductase family.</text>
</comment>
<dbReference type="AlphaFoldDB" id="A0A9X2ZSK3"/>
<dbReference type="InterPro" id="IPR050416">
    <property type="entry name" value="FAD-linked_Oxidoreductase"/>
</dbReference>
<evidence type="ECO:0000256" key="5">
    <source>
        <dbReference type="ARBA" id="ARBA00023002"/>
    </source>
</evidence>
<organism evidence="7 8">
    <name type="scientific">Flavobacterium frigoritolerans</name>
    <dbReference type="NCBI Taxonomy" id="2987686"/>
    <lineage>
        <taxon>Bacteria</taxon>
        <taxon>Pseudomonadati</taxon>
        <taxon>Bacteroidota</taxon>
        <taxon>Flavobacteriia</taxon>
        <taxon>Flavobacteriales</taxon>
        <taxon>Flavobacteriaceae</taxon>
        <taxon>Flavobacterium</taxon>
    </lineage>
</organism>
<feature type="domain" description="FAD-binding PCMH-type" evidence="6">
    <location>
        <begin position="31"/>
        <end position="207"/>
    </location>
</feature>
<evidence type="ECO:0000259" key="6">
    <source>
        <dbReference type="PROSITE" id="PS51387"/>
    </source>
</evidence>
<dbReference type="PROSITE" id="PS51387">
    <property type="entry name" value="FAD_PCMH"/>
    <property type="match status" value="1"/>
</dbReference>